<keyword evidence="2" id="KW-0946">Virion</keyword>
<protein>
    <submittedName>
        <fullName evidence="2">Coat protein</fullName>
    </submittedName>
</protein>
<feature type="region of interest" description="Disordered" evidence="1">
    <location>
        <begin position="14"/>
        <end position="53"/>
    </location>
</feature>
<reference evidence="2" key="1">
    <citation type="journal article" date="2021" name="Arch. Virol.">
        <title>Complete genome sequence of a putative novel ilarvirus isolated from Eleocharis dulcis.</title>
        <authorList>
            <person name="Lv L."/>
            <person name="Wu X."/>
            <person name="Weng J."/>
            <person name="Lai Y."/>
            <person name="Han K."/>
            <person name="Lu Y."/>
            <person name="Peng J."/>
            <person name="Lin L."/>
            <person name="Rao S."/>
            <person name="Wu G."/>
            <person name="Chen J."/>
            <person name="Zheng H."/>
            <person name="Jiang W."/>
            <person name="Yan F."/>
        </authorList>
    </citation>
    <scope>NUCLEOTIDE SEQUENCE</scope>
    <source>
        <strain evidence="2">Guangxi</strain>
    </source>
</reference>
<dbReference type="GO" id="GO:0019028">
    <property type="term" value="C:viral capsid"/>
    <property type="evidence" value="ECO:0007669"/>
    <property type="project" value="UniProtKB-KW"/>
</dbReference>
<dbReference type="InterPro" id="IPR002681">
    <property type="entry name" value="Coat_Ilarvirus"/>
</dbReference>
<keyword evidence="2" id="KW-0167">Capsid protein</keyword>
<accession>A0A8K1NCT9</accession>
<organism evidence="2 3">
    <name type="scientific">water chestnut virus A</name>
    <dbReference type="NCBI Taxonomy" id="2884706"/>
    <lineage>
        <taxon>Viruses</taxon>
        <taxon>Riboviria</taxon>
        <taxon>Orthornavirae</taxon>
        <taxon>Kitrinoviricota</taxon>
        <taxon>Alsuviricetes</taxon>
        <taxon>Martellivirales</taxon>
        <taxon>Bromoviridae</taxon>
        <taxon>Ilarvirus</taxon>
        <taxon>Ilarvirus WCVA</taxon>
    </lineage>
</organism>
<evidence type="ECO:0000256" key="1">
    <source>
        <dbReference type="SAM" id="MobiDB-lite"/>
    </source>
</evidence>
<dbReference type="GO" id="GO:0003723">
    <property type="term" value="F:RNA binding"/>
    <property type="evidence" value="ECO:0007669"/>
    <property type="project" value="InterPro"/>
</dbReference>
<feature type="compositionally biased region" description="Polar residues" evidence="1">
    <location>
        <begin position="41"/>
        <end position="50"/>
    </location>
</feature>
<dbReference type="EMBL" id="MZ170698">
    <property type="protein sequence ID" value="UCY33662.1"/>
    <property type="molecule type" value="Genomic_RNA"/>
</dbReference>
<evidence type="ECO:0000313" key="2">
    <source>
        <dbReference type="EMBL" id="UCY33662.1"/>
    </source>
</evidence>
<keyword evidence="3" id="KW-1185">Reference proteome</keyword>
<proteinExistence type="predicted"/>
<dbReference type="Proteomes" id="UP001246130">
    <property type="component" value="Genome"/>
</dbReference>
<sequence length="225" mass="24762">MTFCSTCGKRMPCGMNHNKSKGKSKPTSRSQNWAQHRKSGVGNSNTSGSRQLPKILPSRTDWVMHGPNVKPKRFNGVVSTSMGTAVTAPKKGSYYSISIKDCLRILGNTDTTIFGIIIRFCSDHASGVFGLVKDFTPTDPIPPNPLSRRKFVKGEATGIQLLAPINLKVNDVNSNTFLVLKFNTDFEAGAILWMRDMYLQHSAPPKVDIPESVLYTDSLPTEEVD</sequence>
<evidence type="ECO:0000313" key="3">
    <source>
        <dbReference type="Proteomes" id="UP001246130"/>
    </source>
</evidence>
<dbReference type="Pfam" id="PF01787">
    <property type="entry name" value="Ilar_coat"/>
    <property type="match status" value="1"/>
</dbReference>
<name>A0A8K1NCT9_9BROM</name>